<dbReference type="EMBL" id="JBFXLQ010000053">
    <property type="protein sequence ID" value="KAL2863340.1"/>
    <property type="molecule type" value="Genomic_DNA"/>
</dbReference>
<evidence type="ECO:0000313" key="2">
    <source>
        <dbReference type="Proteomes" id="UP001610432"/>
    </source>
</evidence>
<accession>A0ABR4LFU4</accession>
<proteinExistence type="predicted"/>
<dbReference type="GeneID" id="98145225"/>
<keyword evidence="2" id="KW-1185">Reference proteome</keyword>
<evidence type="ECO:0000313" key="1">
    <source>
        <dbReference type="EMBL" id="KAL2863340.1"/>
    </source>
</evidence>
<dbReference type="Gene3D" id="3.30.70.100">
    <property type="match status" value="1"/>
</dbReference>
<dbReference type="InterPro" id="IPR011008">
    <property type="entry name" value="Dimeric_a/b-barrel"/>
</dbReference>
<protein>
    <recommendedName>
        <fullName evidence="3">ABM domain-containing protein</fullName>
    </recommendedName>
</protein>
<feature type="non-terminal residue" evidence="1">
    <location>
        <position position="155"/>
    </location>
</feature>
<comment type="caution">
    <text evidence="1">The sequence shown here is derived from an EMBL/GenBank/DDBJ whole genome shotgun (WGS) entry which is preliminary data.</text>
</comment>
<dbReference type="SUPFAM" id="SSF54909">
    <property type="entry name" value="Dimeric alpha+beta barrel"/>
    <property type="match status" value="1"/>
</dbReference>
<evidence type="ECO:0008006" key="3">
    <source>
        <dbReference type="Google" id="ProtNLM"/>
    </source>
</evidence>
<reference evidence="1 2" key="1">
    <citation type="submission" date="2024-07" db="EMBL/GenBank/DDBJ databases">
        <title>Section-level genome sequencing and comparative genomics of Aspergillus sections Usti and Cavernicolus.</title>
        <authorList>
            <consortium name="Lawrence Berkeley National Laboratory"/>
            <person name="Nybo J.L."/>
            <person name="Vesth T.C."/>
            <person name="Theobald S."/>
            <person name="Frisvad J.C."/>
            <person name="Larsen T.O."/>
            <person name="Kjaerboelling I."/>
            <person name="Rothschild-Mancinelli K."/>
            <person name="Lyhne E.K."/>
            <person name="Kogle M.E."/>
            <person name="Barry K."/>
            <person name="Clum A."/>
            <person name="Na H."/>
            <person name="Ledsgaard L."/>
            <person name="Lin J."/>
            <person name="Lipzen A."/>
            <person name="Kuo A."/>
            <person name="Riley R."/>
            <person name="Mondo S."/>
            <person name="Labutti K."/>
            <person name="Haridas S."/>
            <person name="Pangalinan J."/>
            <person name="Salamov A.A."/>
            <person name="Simmons B.A."/>
            <person name="Magnuson J.K."/>
            <person name="Chen J."/>
            <person name="Drula E."/>
            <person name="Henrissat B."/>
            <person name="Wiebenga A."/>
            <person name="Lubbers R.J."/>
            <person name="Gomes A.C."/>
            <person name="Macurrencykelacurrency M.R."/>
            <person name="Stajich J."/>
            <person name="Grigoriev I.V."/>
            <person name="Mortensen U.H."/>
            <person name="De Vries R.P."/>
            <person name="Baker S.E."/>
            <person name="Andersen M.R."/>
        </authorList>
    </citation>
    <scope>NUCLEOTIDE SEQUENCE [LARGE SCALE GENOMIC DNA]</scope>
    <source>
        <strain evidence="1 2">CBS 449.75</strain>
    </source>
</reference>
<name>A0ABR4LFU4_9EURO</name>
<organism evidence="1 2">
    <name type="scientific">Aspergillus lucknowensis</name>
    <dbReference type="NCBI Taxonomy" id="176173"/>
    <lineage>
        <taxon>Eukaryota</taxon>
        <taxon>Fungi</taxon>
        <taxon>Dikarya</taxon>
        <taxon>Ascomycota</taxon>
        <taxon>Pezizomycotina</taxon>
        <taxon>Eurotiomycetes</taxon>
        <taxon>Eurotiomycetidae</taxon>
        <taxon>Eurotiales</taxon>
        <taxon>Aspergillaceae</taxon>
        <taxon>Aspergillus</taxon>
        <taxon>Aspergillus subgen. Nidulantes</taxon>
    </lineage>
</organism>
<gene>
    <name evidence="1" type="ORF">BJX67DRAFT_364131</name>
</gene>
<sequence length="155" mass="17108">MSAHVPVTEVVILTFHPGTNPEEPVSRLNTIIARQEGFRGLRWGRWEEDANKIQMMINWTDISYHRAFENSGKDYTELFAVLTPILAAEPEVIHLQIDPDAINKVLDGPVSELATFYRIGEGFDGAVSQTLAIGAQSEGCLGYVRGPVVEEIAQG</sequence>
<dbReference type="RefSeq" id="XP_070882319.1">
    <property type="nucleotide sequence ID" value="XM_071030153.1"/>
</dbReference>
<dbReference type="Proteomes" id="UP001610432">
    <property type="component" value="Unassembled WGS sequence"/>
</dbReference>